<dbReference type="PANTHER" id="PTHR46056">
    <property type="entry name" value="LONG-CHAIN-ALCOHOL OXIDASE"/>
    <property type="match status" value="1"/>
</dbReference>
<dbReference type="PANTHER" id="PTHR46056:SF12">
    <property type="entry name" value="LONG-CHAIN-ALCOHOL OXIDASE"/>
    <property type="match status" value="1"/>
</dbReference>
<evidence type="ECO:0000313" key="8">
    <source>
        <dbReference type="EMBL" id="PVG81674.1"/>
    </source>
</evidence>
<dbReference type="InterPro" id="IPR002938">
    <property type="entry name" value="FAD-bd"/>
</dbReference>
<dbReference type="EMBL" id="QDGZ01000007">
    <property type="protein sequence ID" value="PVG81674.1"/>
    <property type="molecule type" value="Genomic_DNA"/>
</dbReference>
<evidence type="ECO:0000259" key="7">
    <source>
        <dbReference type="Pfam" id="PF05199"/>
    </source>
</evidence>
<protein>
    <submittedName>
        <fullName evidence="8">GMC family oxidoreductase</fullName>
    </submittedName>
</protein>
<dbReference type="AlphaFoldDB" id="A0A2T8F7H9"/>
<reference evidence="8 9" key="1">
    <citation type="submission" date="2018-04" db="EMBL/GenBank/DDBJ databases">
        <title>Genome of Nocardioides gansuensis WSJ-1.</title>
        <authorList>
            <person name="Wu S."/>
            <person name="Wang G."/>
        </authorList>
    </citation>
    <scope>NUCLEOTIDE SEQUENCE [LARGE SCALE GENOMIC DNA]</scope>
    <source>
        <strain evidence="8 9">WSJ-1</strain>
    </source>
</reference>
<evidence type="ECO:0000256" key="3">
    <source>
        <dbReference type="ARBA" id="ARBA00022827"/>
    </source>
</evidence>
<keyword evidence="2" id="KW-0285">Flavoprotein</keyword>
<evidence type="ECO:0000256" key="1">
    <source>
        <dbReference type="ARBA" id="ARBA00010790"/>
    </source>
</evidence>
<comment type="similarity">
    <text evidence="1">Belongs to the GMC oxidoreductase family.</text>
</comment>
<dbReference type="OrthoDB" id="9798604at2"/>
<evidence type="ECO:0000256" key="4">
    <source>
        <dbReference type="ARBA" id="ARBA00023002"/>
    </source>
</evidence>
<proteinExistence type="inferred from homology"/>
<evidence type="ECO:0000313" key="9">
    <source>
        <dbReference type="Proteomes" id="UP000246018"/>
    </source>
</evidence>
<dbReference type="Pfam" id="PF00732">
    <property type="entry name" value="GMC_oxred_N"/>
    <property type="match status" value="1"/>
</dbReference>
<organism evidence="8 9">
    <name type="scientific">Nocardioides gansuensis</name>
    <dbReference type="NCBI Taxonomy" id="2138300"/>
    <lineage>
        <taxon>Bacteria</taxon>
        <taxon>Bacillati</taxon>
        <taxon>Actinomycetota</taxon>
        <taxon>Actinomycetes</taxon>
        <taxon>Propionibacteriales</taxon>
        <taxon>Nocardioidaceae</taxon>
        <taxon>Nocardioides</taxon>
    </lineage>
</organism>
<dbReference type="SUPFAM" id="SSF54373">
    <property type="entry name" value="FAD-linked reductases, C-terminal domain"/>
    <property type="match status" value="1"/>
</dbReference>
<dbReference type="SUPFAM" id="SSF51905">
    <property type="entry name" value="FAD/NAD(P)-binding domain"/>
    <property type="match status" value="1"/>
</dbReference>
<dbReference type="InterPro" id="IPR007867">
    <property type="entry name" value="GMC_OxRtase_C"/>
</dbReference>
<keyword evidence="9" id="KW-1185">Reference proteome</keyword>
<feature type="domain" description="Glucose-methanol-choline oxidoreductase N-terminal" evidence="5">
    <location>
        <begin position="102"/>
        <end position="325"/>
    </location>
</feature>
<sequence>MDTQTSAQQAAREHHDDDHYDVVIVGAGPSGAVTAKRLVEAGFRVAVVEQGDWPDYSKARANFPDYELTLDRHWPWNPNRDVEGHGFEFDDSASTLTPLMWNGVGGSALVWAAQWQRNLPSDFRVRTLDGVADDWQLTYEDLEPFYVRVERDFGVSGLAGDPMFPAGDGPPMPPVPIREHGRRIAKAHNELGWHWWPGTNAIASRHYEHANLKACTQRAACMRGCPERAKSSPDITHWPQSLAKGVTLILRAQVRRVLMSSQGLAEGVMYTDEHGVDRSVRGDVVVLAANGIGTPRLLLLSADARHPDGLANGSGQVGRRLMMHPLGQVIGVWDDPVGTTHGVHGQQLHSLEFYETDESRGFVRGAKWGLLPSSGPLTQTRSYPWGSENAIWGPGFQDALRGRLGHSAWWAIICEDLPEDHNRVSLHTEKRDRFGDPLASIEYKTSDNSDRMLEFHLDRAVESMQAAGARQAIRGSWIKESAFHHLGTAVMGADPATSVVDGWGRAHEVPNLFIFDGSVWPTSAGMNPTATIAALALRNTEAMIAARSGQVTAS</sequence>
<dbReference type="GO" id="GO:0016614">
    <property type="term" value="F:oxidoreductase activity, acting on CH-OH group of donors"/>
    <property type="evidence" value="ECO:0007669"/>
    <property type="project" value="InterPro"/>
</dbReference>
<dbReference type="Pfam" id="PF01494">
    <property type="entry name" value="FAD_binding_3"/>
    <property type="match status" value="1"/>
</dbReference>
<dbReference type="InterPro" id="IPR036188">
    <property type="entry name" value="FAD/NAD-bd_sf"/>
</dbReference>
<comment type="caution">
    <text evidence="8">The sequence shown here is derived from an EMBL/GenBank/DDBJ whole genome shotgun (WGS) entry which is preliminary data.</text>
</comment>
<evidence type="ECO:0000259" key="6">
    <source>
        <dbReference type="Pfam" id="PF01494"/>
    </source>
</evidence>
<keyword evidence="4" id="KW-0560">Oxidoreductase</keyword>
<dbReference type="InterPro" id="IPR000172">
    <property type="entry name" value="GMC_OxRdtase_N"/>
</dbReference>
<feature type="domain" description="FAD-binding" evidence="6">
    <location>
        <begin position="20"/>
        <end position="56"/>
    </location>
</feature>
<dbReference type="Proteomes" id="UP000246018">
    <property type="component" value="Unassembled WGS sequence"/>
</dbReference>
<evidence type="ECO:0000256" key="2">
    <source>
        <dbReference type="ARBA" id="ARBA00022630"/>
    </source>
</evidence>
<dbReference type="Gene3D" id="3.50.50.60">
    <property type="entry name" value="FAD/NAD(P)-binding domain"/>
    <property type="match status" value="2"/>
</dbReference>
<gene>
    <name evidence="8" type="ORF">DDE18_16940</name>
</gene>
<dbReference type="Pfam" id="PF05199">
    <property type="entry name" value="GMC_oxred_C"/>
    <property type="match status" value="1"/>
</dbReference>
<feature type="domain" description="Glucose-methanol-choline oxidoreductase C-terminal" evidence="7">
    <location>
        <begin position="418"/>
        <end position="536"/>
    </location>
</feature>
<dbReference type="GO" id="GO:0071949">
    <property type="term" value="F:FAD binding"/>
    <property type="evidence" value="ECO:0007669"/>
    <property type="project" value="InterPro"/>
</dbReference>
<name>A0A2T8F7H9_9ACTN</name>
<evidence type="ECO:0000259" key="5">
    <source>
        <dbReference type="Pfam" id="PF00732"/>
    </source>
</evidence>
<accession>A0A2T8F7H9</accession>
<keyword evidence="3" id="KW-0274">FAD</keyword>